<sequence>MATKKRNGIIIPMQLKGNEIVEDLFKEISEEDIIEKNISINDELLINCSHELKTPLNIIYGAAQMIELSARNISDDNLTNYVNSIKNNCFRLTKYINHILDLTAIEAGEYKLNLERVNIVEVVEYVVQKIAPRIKEMGLNILFDTNVEEKYVIIDSELFGKSILNIISNAVKFSKQGGTILVEFTDYKTNIEIKIEDNGIGIDTKYLEKIFHRFGQVDKSLSRGSEGSGIGLKLAKAIIELHGGKVSAESKLNEGSTFSVKIPLGNKDTIHSLYKNDDVKVIDYDTINQLVHIEFSDIFNIS</sequence>
<dbReference type="InterPro" id="IPR005467">
    <property type="entry name" value="His_kinase_dom"/>
</dbReference>
<dbReference type="Proteomes" id="UP000611629">
    <property type="component" value="Unassembled WGS sequence"/>
</dbReference>
<reference evidence="9" key="1">
    <citation type="submission" date="2020-07" db="EMBL/GenBank/DDBJ databases">
        <title>Genomic analysis of a strain of Sedimentibacter Hydroxybenzoicus DSM7310.</title>
        <authorList>
            <person name="Ma S."/>
        </authorList>
    </citation>
    <scope>NUCLEOTIDE SEQUENCE</scope>
    <source>
        <strain evidence="9">DSM 7310</strain>
    </source>
</reference>
<evidence type="ECO:0000256" key="4">
    <source>
        <dbReference type="ARBA" id="ARBA00022553"/>
    </source>
</evidence>
<dbReference type="InterPro" id="IPR003661">
    <property type="entry name" value="HisK_dim/P_dom"/>
</dbReference>
<protein>
    <recommendedName>
        <fullName evidence="3">histidine kinase</fullName>
        <ecNumber evidence="3">2.7.13.3</ecNumber>
    </recommendedName>
</protein>
<dbReference type="InterPro" id="IPR036890">
    <property type="entry name" value="HATPase_C_sf"/>
</dbReference>
<dbReference type="SUPFAM" id="SSF47384">
    <property type="entry name" value="Homodimeric domain of signal transducing histidine kinase"/>
    <property type="match status" value="1"/>
</dbReference>
<dbReference type="InterPro" id="IPR003594">
    <property type="entry name" value="HATPase_dom"/>
</dbReference>
<dbReference type="Gene3D" id="1.10.287.130">
    <property type="match status" value="1"/>
</dbReference>
<gene>
    <name evidence="9" type="ORF">HZF24_06675</name>
</gene>
<keyword evidence="10" id="KW-1185">Reference proteome</keyword>
<name>A0A974GVV9_SEDHY</name>
<dbReference type="InterPro" id="IPR004358">
    <property type="entry name" value="Sig_transdc_His_kin-like_C"/>
</dbReference>
<dbReference type="PANTHER" id="PTHR43047">
    <property type="entry name" value="TWO-COMPONENT HISTIDINE PROTEIN KINASE"/>
    <property type="match status" value="1"/>
</dbReference>
<dbReference type="SUPFAM" id="SSF55874">
    <property type="entry name" value="ATPase domain of HSP90 chaperone/DNA topoisomerase II/histidine kinase"/>
    <property type="match status" value="1"/>
</dbReference>
<dbReference type="GO" id="GO:0005886">
    <property type="term" value="C:plasma membrane"/>
    <property type="evidence" value="ECO:0007669"/>
    <property type="project" value="TreeGrafter"/>
</dbReference>
<dbReference type="InterPro" id="IPR036097">
    <property type="entry name" value="HisK_dim/P_sf"/>
</dbReference>
<dbReference type="SMART" id="SM00388">
    <property type="entry name" value="HisKA"/>
    <property type="match status" value="1"/>
</dbReference>
<keyword evidence="7" id="KW-0902">Two-component regulatory system</keyword>
<dbReference type="PRINTS" id="PR00344">
    <property type="entry name" value="BCTRLSENSOR"/>
</dbReference>
<evidence type="ECO:0000256" key="2">
    <source>
        <dbReference type="ARBA" id="ARBA00004370"/>
    </source>
</evidence>
<dbReference type="Pfam" id="PF00512">
    <property type="entry name" value="HisKA"/>
    <property type="match status" value="1"/>
</dbReference>
<dbReference type="EC" id="2.7.13.3" evidence="3"/>
<keyword evidence="4" id="KW-0597">Phosphoprotein</keyword>
<evidence type="ECO:0000256" key="5">
    <source>
        <dbReference type="ARBA" id="ARBA00022679"/>
    </source>
</evidence>
<comment type="caution">
    <text evidence="9">The sequence shown here is derived from an EMBL/GenBank/DDBJ whole genome shotgun (WGS) entry which is preliminary data.</text>
</comment>
<accession>A0A974GVV9</accession>
<dbReference type="SMART" id="SM00387">
    <property type="entry name" value="HATPase_c"/>
    <property type="match status" value="1"/>
</dbReference>
<dbReference type="GO" id="GO:0000155">
    <property type="term" value="F:phosphorelay sensor kinase activity"/>
    <property type="evidence" value="ECO:0007669"/>
    <property type="project" value="InterPro"/>
</dbReference>
<dbReference type="CDD" id="cd00082">
    <property type="entry name" value="HisKA"/>
    <property type="match status" value="1"/>
</dbReference>
<dbReference type="Pfam" id="PF02518">
    <property type="entry name" value="HATPase_c"/>
    <property type="match status" value="1"/>
</dbReference>
<evidence type="ECO:0000256" key="6">
    <source>
        <dbReference type="ARBA" id="ARBA00022777"/>
    </source>
</evidence>
<evidence type="ECO:0000313" key="10">
    <source>
        <dbReference type="Proteomes" id="UP000611629"/>
    </source>
</evidence>
<evidence type="ECO:0000259" key="8">
    <source>
        <dbReference type="PROSITE" id="PS50109"/>
    </source>
</evidence>
<evidence type="ECO:0000256" key="1">
    <source>
        <dbReference type="ARBA" id="ARBA00000085"/>
    </source>
</evidence>
<dbReference type="RefSeq" id="WP_179237510.1">
    <property type="nucleotide sequence ID" value="NZ_JACBNQ010000004.1"/>
</dbReference>
<organism evidence="9 10">
    <name type="scientific">Sedimentibacter hydroxybenzoicus DSM 7310</name>
    <dbReference type="NCBI Taxonomy" id="1123245"/>
    <lineage>
        <taxon>Bacteria</taxon>
        <taxon>Bacillati</taxon>
        <taxon>Bacillota</taxon>
        <taxon>Tissierellia</taxon>
        <taxon>Sedimentibacter</taxon>
    </lineage>
</organism>
<comment type="catalytic activity">
    <reaction evidence="1">
        <text>ATP + protein L-histidine = ADP + protein N-phospho-L-histidine.</text>
        <dbReference type="EC" id="2.7.13.3"/>
    </reaction>
</comment>
<comment type="subcellular location">
    <subcellularLocation>
        <location evidence="2">Membrane</location>
    </subcellularLocation>
</comment>
<proteinExistence type="predicted"/>
<dbReference type="PANTHER" id="PTHR43047:SF72">
    <property type="entry name" value="OSMOSENSING HISTIDINE PROTEIN KINASE SLN1"/>
    <property type="match status" value="1"/>
</dbReference>
<evidence type="ECO:0000256" key="7">
    <source>
        <dbReference type="ARBA" id="ARBA00023012"/>
    </source>
</evidence>
<evidence type="ECO:0000313" key="9">
    <source>
        <dbReference type="EMBL" id="NYB73822.1"/>
    </source>
</evidence>
<dbReference type="FunFam" id="3.30.565.10:FF:000006">
    <property type="entry name" value="Sensor histidine kinase WalK"/>
    <property type="match status" value="1"/>
</dbReference>
<dbReference type="GO" id="GO:0009927">
    <property type="term" value="F:histidine phosphotransfer kinase activity"/>
    <property type="evidence" value="ECO:0007669"/>
    <property type="project" value="TreeGrafter"/>
</dbReference>
<evidence type="ECO:0000256" key="3">
    <source>
        <dbReference type="ARBA" id="ARBA00012438"/>
    </source>
</evidence>
<keyword evidence="5" id="KW-0808">Transferase</keyword>
<keyword evidence="6 9" id="KW-0418">Kinase</keyword>
<dbReference type="EMBL" id="JACBNQ010000004">
    <property type="protein sequence ID" value="NYB73822.1"/>
    <property type="molecule type" value="Genomic_DNA"/>
</dbReference>
<dbReference type="Gene3D" id="3.30.565.10">
    <property type="entry name" value="Histidine kinase-like ATPase, C-terminal domain"/>
    <property type="match status" value="1"/>
</dbReference>
<dbReference type="AlphaFoldDB" id="A0A974GVV9"/>
<feature type="domain" description="Histidine kinase" evidence="8">
    <location>
        <begin position="47"/>
        <end position="266"/>
    </location>
</feature>
<dbReference type="PROSITE" id="PS50109">
    <property type="entry name" value="HIS_KIN"/>
    <property type="match status" value="1"/>
</dbReference>